<name>A0A6J4SJ40_9ACTN</name>
<accession>A0A6J4SJ40</accession>
<reference evidence="2" key="1">
    <citation type="submission" date="2020-02" db="EMBL/GenBank/DDBJ databases">
        <authorList>
            <person name="Meier V. D."/>
        </authorList>
    </citation>
    <scope>NUCLEOTIDE SEQUENCE</scope>
    <source>
        <strain evidence="2">AVDCRST_MAG67</strain>
    </source>
</reference>
<gene>
    <name evidence="2" type="ORF">AVDCRST_MAG67-1510</name>
</gene>
<feature type="compositionally biased region" description="Basic residues" evidence="1">
    <location>
        <begin position="89"/>
        <end position="112"/>
    </location>
</feature>
<evidence type="ECO:0000313" key="2">
    <source>
        <dbReference type="EMBL" id="CAA9493647.1"/>
    </source>
</evidence>
<evidence type="ECO:0000256" key="1">
    <source>
        <dbReference type="SAM" id="MobiDB-lite"/>
    </source>
</evidence>
<feature type="region of interest" description="Disordered" evidence="1">
    <location>
        <begin position="1"/>
        <end position="112"/>
    </location>
</feature>
<feature type="compositionally biased region" description="Basic and acidic residues" evidence="1">
    <location>
        <begin position="208"/>
        <end position="224"/>
    </location>
</feature>
<feature type="compositionally biased region" description="Basic residues" evidence="1">
    <location>
        <begin position="23"/>
        <end position="59"/>
    </location>
</feature>
<dbReference type="AlphaFoldDB" id="A0A6J4SJ40"/>
<proteinExistence type="predicted"/>
<feature type="region of interest" description="Disordered" evidence="1">
    <location>
        <begin position="208"/>
        <end position="233"/>
    </location>
</feature>
<sequence>EWPDRRLVPHSRVQRGGDDRRGPAAHRRARARCPDRRRRRRLHRRHGGGRRGVRRRSPARRAAAPAKPRQGRGGAPGGDADDAGDRGHPGRRHGVRPRRRHRADRADRARRRRRRLRLAAERRRTAARLPLLASDRQSLPVAADRRAVQHDAQRHGDRLQGLPRRCAALPAPDTGRLRDRARDHRRGLSPQAAHLRDADRLLRAHVRRGQEHHVARRLQGDRRAAPGPAAATV</sequence>
<dbReference type="EMBL" id="CADCVQ010000067">
    <property type="protein sequence ID" value="CAA9493647.1"/>
    <property type="molecule type" value="Genomic_DNA"/>
</dbReference>
<feature type="non-terminal residue" evidence="2">
    <location>
        <position position="233"/>
    </location>
</feature>
<protein>
    <submittedName>
        <fullName evidence="2">Uncharacterized protein</fullName>
    </submittedName>
</protein>
<feature type="non-terminal residue" evidence="2">
    <location>
        <position position="1"/>
    </location>
</feature>
<organism evidence="2">
    <name type="scientific">uncultured Solirubrobacteraceae bacterium</name>
    <dbReference type="NCBI Taxonomy" id="1162706"/>
    <lineage>
        <taxon>Bacteria</taxon>
        <taxon>Bacillati</taxon>
        <taxon>Actinomycetota</taxon>
        <taxon>Thermoleophilia</taxon>
        <taxon>Solirubrobacterales</taxon>
        <taxon>Solirubrobacteraceae</taxon>
        <taxon>environmental samples</taxon>
    </lineage>
</organism>